<proteinExistence type="inferred from homology"/>
<dbReference type="EMBL" id="OA884311">
    <property type="protein sequence ID" value="CAD7280617.1"/>
    <property type="molecule type" value="Genomic_DNA"/>
</dbReference>
<dbReference type="Pfam" id="PF00069">
    <property type="entry name" value="Pkinase"/>
    <property type="match status" value="1"/>
</dbReference>
<keyword evidence="10 18" id="KW-0067">ATP-binding</keyword>
<evidence type="ECO:0000256" key="1">
    <source>
        <dbReference type="ARBA" id="ARBA00004123"/>
    </source>
</evidence>
<dbReference type="FunFam" id="1.10.510.10:FF:000706">
    <property type="entry name" value="Cyclin-dependent kinase 1"/>
    <property type="match status" value="1"/>
</dbReference>
<organism evidence="21">
    <name type="scientific">Notodromas monacha</name>
    <dbReference type="NCBI Taxonomy" id="399045"/>
    <lineage>
        <taxon>Eukaryota</taxon>
        <taxon>Metazoa</taxon>
        <taxon>Ecdysozoa</taxon>
        <taxon>Arthropoda</taxon>
        <taxon>Crustacea</taxon>
        <taxon>Oligostraca</taxon>
        <taxon>Ostracoda</taxon>
        <taxon>Podocopa</taxon>
        <taxon>Podocopida</taxon>
        <taxon>Cypridocopina</taxon>
        <taxon>Cypridoidea</taxon>
        <taxon>Cyprididae</taxon>
        <taxon>Notodromas</taxon>
    </lineage>
</organism>
<protein>
    <recommendedName>
        <fullName evidence="20">Protein kinase domain-containing protein</fullName>
    </recommendedName>
</protein>
<evidence type="ECO:0000313" key="21">
    <source>
        <dbReference type="EMBL" id="CAD7280617.1"/>
    </source>
</evidence>
<evidence type="ECO:0000256" key="9">
    <source>
        <dbReference type="ARBA" id="ARBA00022777"/>
    </source>
</evidence>
<dbReference type="InterPro" id="IPR017441">
    <property type="entry name" value="Protein_kinase_ATP_BS"/>
</dbReference>
<evidence type="ECO:0000256" key="19">
    <source>
        <dbReference type="RuleBase" id="RU000304"/>
    </source>
</evidence>
<evidence type="ECO:0000256" key="6">
    <source>
        <dbReference type="ARBA" id="ARBA00022679"/>
    </source>
</evidence>
<evidence type="ECO:0000256" key="15">
    <source>
        <dbReference type="ARBA" id="ARBA00049280"/>
    </source>
</evidence>
<dbReference type="InterPro" id="IPR011009">
    <property type="entry name" value="Kinase-like_dom_sf"/>
</dbReference>
<dbReference type="AlphaFoldDB" id="A0A7R9BUT1"/>
<keyword evidence="9" id="KW-0418">Kinase</keyword>
<accession>A0A7R9BUT1</accession>
<keyword evidence="5" id="KW-0132">Cell division</keyword>
<evidence type="ECO:0000256" key="11">
    <source>
        <dbReference type="ARBA" id="ARBA00023242"/>
    </source>
</evidence>
<dbReference type="Proteomes" id="UP000678499">
    <property type="component" value="Unassembled WGS sequence"/>
</dbReference>
<dbReference type="GO" id="GO:0051446">
    <property type="term" value="P:positive regulation of meiotic cell cycle"/>
    <property type="evidence" value="ECO:0007669"/>
    <property type="project" value="UniProtKB-ARBA"/>
</dbReference>
<comment type="subcellular location">
    <subcellularLocation>
        <location evidence="1">Nucleus</location>
    </subcellularLocation>
</comment>
<evidence type="ECO:0000256" key="5">
    <source>
        <dbReference type="ARBA" id="ARBA00022618"/>
    </source>
</evidence>
<keyword evidence="11" id="KW-0539">Nucleus</keyword>
<evidence type="ECO:0000256" key="13">
    <source>
        <dbReference type="ARBA" id="ARBA00047811"/>
    </source>
</evidence>
<keyword evidence="3 19" id="KW-0723">Serine/threonine-protein kinase</keyword>
<keyword evidence="4" id="KW-0597">Phosphoprotein</keyword>
<comment type="catalytic activity">
    <reaction evidence="15">
        <text>[DNA-directed RNA polymerase] + ATP = phospho-[DNA-directed RNA polymerase] + ADP + H(+)</text>
        <dbReference type="Rhea" id="RHEA:10216"/>
        <dbReference type="Rhea" id="RHEA-COMP:11321"/>
        <dbReference type="Rhea" id="RHEA-COMP:11322"/>
        <dbReference type="ChEBI" id="CHEBI:15378"/>
        <dbReference type="ChEBI" id="CHEBI:30616"/>
        <dbReference type="ChEBI" id="CHEBI:43176"/>
        <dbReference type="ChEBI" id="CHEBI:68546"/>
        <dbReference type="ChEBI" id="CHEBI:456216"/>
        <dbReference type="EC" id="2.7.11.23"/>
    </reaction>
</comment>
<dbReference type="PROSITE" id="PS50011">
    <property type="entry name" value="PROTEIN_KINASE_DOM"/>
    <property type="match status" value="1"/>
</dbReference>
<gene>
    <name evidence="21" type="ORF">NMOB1V02_LOCUS8275</name>
</gene>
<dbReference type="InterPro" id="IPR050108">
    <property type="entry name" value="CDK"/>
</dbReference>
<dbReference type="GO" id="GO:0000086">
    <property type="term" value="P:G2/M transition of mitotic cell cycle"/>
    <property type="evidence" value="ECO:0007669"/>
    <property type="project" value="TreeGrafter"/>
</dbReference>
<evidence type="ECO:0000256" key="10">
    <source>
        <dbReference type="ARBA" id="ARBA00022840"/>
    </source>
</evidence>
<evidence type="ECO:0000256" key="2">
    <source>
        <dbReference type="ARBA" id="ARBA00006485"/>
    </source>
</evidence>
<keyword evidence="6" id="KW-0808">Transferase</keyword>
<dbReference type="GO" id="GO:0008353">
    <property type="term" value="F:RNA polymerase II CTD heptapeptide repeat kinase activity"/>
    <property type="evidence" value="ECO:0007669"/>
    <property type="project" value="UniProtKB-EC"/>
</dbReference>
<dbReference type="OrthoDB" id="1732493at2759"/>
<dbReference type="InterPro" id="IPR000719">
    <property type="entry name" value="Prot_kinase_dom"/>
</dbReference>
<dbReference type="GO" id="GO:0090068">
    <property type="term" value="P:positive regulation of cell cycle process"/>
    <property type="evidence" value="ECO:0007669"/>
    <property type="project" value="UniProtKB-ARBA"/>
</dbReference>
<comment type="similarity">
    <text evidence="2">Belongs to the protein kinase superfamily. CMGC Ser/Thr protein kinase family. CDC2/CDKX subfamily.</text>
</comment>
<evidence type="ECO:0000259" key="20">
    <source>
        <dbReference type="PROSITE" id="PS50011"/>
    </source>
</evidence>
<evidence type="ECO:0000256" key="17">
    <source>
        <dbReference type="ARBA" id="ARBA00065691"/>
    </source>
</evidence>
<dbReference type="GO" id="GO:0051301">
    <property type="term" value="P:cell division"/>
    <property type="evidence" value="ECO:0007669"/>
    <property type="project" value="UniProtKB-KW"/>
</dbReference>
<evidence type="ECO:0000256" key="4">
    <source>
        <dbReference type="ARBA" id="ARBA00022553"/>
    </source>
</evidence>
<evidence type="ECO:0000256" key="12">
    <source>
        <dbReference type="ARBA" id="ARBA00023306"/>
    </source>
</evidence>
<evidence type="ECO:0000313" key="22">
    <source>
        <dbReference type="Proteomes" id="UP000678499"/>
    </source>
</evidence>
<comment type="function">
    <text evidence="16">Plays a key role in the control of the eukaryotic cell cycle. Required for entry into S-phase and mitosis. Acts as a component of the kinase complex that phosphorylates the repetitive C-terminus of RNA polymerase II. May function in concert with npp-16 to arrest prophase blastomeres in response to anoxia.</text>
</comment>
<comment type="catalytic activity">
    <reaction evidence="14">
        <text>L-seryl-[protein] + ATP = O-phospho-L-seryl-[protein] + ADP + H(+)</text>
        <dbReference type="Rhea" id="RHEA:17989"/>
        <dbReference type="Rhea" id="RHEA-COMP:9863"/>
        <dbReference type="Rhea" id="RHEA-COMP:11604"/>
        <dbReference type="ChEBI" id="CHEBI:15378"/>
        <dbReference type="ChEBI" id="CHEBI:29999"/>
        <dbReference type="ChEBI" id="CHEBI:30616"/>
        <dbReference type="ChEBI" id="CHEBI:83421"/>
        <dbReference type="ChEBI" id="CHEBI:456216"/>
        <dbReference type="EC" id="2.7.11.22"/>
    </reaction>
</comment>
<dbReference type="SMART" id="SM00220">
    <property type="entry name" value="S_TKc"/>
    <property type="match status" value="1"/>
</dbReference>
<dbReference type="PANTHER" id="PTHR24056">
    <property type="entry name" value="CELL DIVISION PROTEIN KINASE"/>
    <property type="match status" value="1"/>
</dbReference>
<dbReference type="SUPFAM" id="SSF56112">
    <property type="entry name" value="Protein kinase-like (PK-like)"/>
    <property type="match status" value="1"/>
</dbReference>
<evidence type="ECO:0000256" key="8">
    <source>
        <dbReference type="ARBA" id="ARBA00022776"/>
    </source>
</evidence>
<evidence type="ECO:0000256" key="18">
    <source>
        <dbReference type="PROSITE-ProRule" id="PRU10141"/>
    </source>
</evidence>
<keyword evidence="8" id="KW-0498">Mitosis</keyword>
<dbReference type="FunFam" id="3.30.200.20:FF:000027">
    <property type="entry name" value="Putative Cyclin-dependent kinase 1"/>
    <property type="match status" value="1"/>
</dbReference>
<dbReference type="InterPro" id="IPR008271">
    <property type="entry name" value="Ser/Thr_kinase_AS"/>
</dbReference>
<feature type="domain" description="Protein kinase" evidence="20">
    <location>
        <begin position="67"/>
        <end position="351"/>
    </location>
</feature>
<dbReference type="GO" id="GO:0005524">
    <property type="term" value="F:ATP binding"/>
    <property type="evidence" value="ECO:0007669"/>
    <property type="project" value="UniProtKB-UniRule"/>
</dbReference>
<dbReference type="Gene3D" id="3.30.200.20">
    <property type="entry name" value="Phosphorylase Kinase, domain 1"/>
    <property type="match status" value="1"/>
</dbReference>
<keyword evidence="22" id="KW-1185">Reference proteome</keyword>
<keyword evidence="12" id="KW-0131">Cell cycle</keyword>
<comment type="subunit">
    <text evidence="17">Forms a stable but non-covalent complex with a regulatory subunit and with a cyclin. Interacts with cks-1.</text>
</comment>
<evidence type="ECO:0000256" key="7">
    <source>
        <dbReference type="ARBA" id="ARBA00022741"/>
    </source>
</evidence>
<dbReference type="PANTHER" id="PTHR24056:SF334">
    <property type="entry name" value="CYCLIN-DEPENDENT KINASE 1"/>
    <property type="match status" value="1"/>
</dbReference>
<feature type="binding site" evidence="18">
    <location>
        <position position="96"/>
    </location>
    <ligand>
        <name>ATP</name>
        <dbReference type="ChEBI" id="CHEBI:30616"/>
    </ligand>
</feature>
<name>A0A7R9BUT1_9CRUS</name>
<dbReference type="GO" id="GO:0004693">
    <property type="term" value="F:cyclin-dependent protein serine/threonine kinase activity"/>
    <property type="evidence" value="ECO:0007669"/>
    <property type="project" value="UniProtKB-EC"/>
</dbReference>
<comment type="catalytic activity">
    <reaction evidence="13">
        <text>L-threonyl-[protein] + ATP = O-phospho-L-threonyl-[protein] + ADP + H(+)</text>
        <dbReference type="Rhea" id="RHEA:46608"/>
        <dbReference type="Rhea" id="RHEA-COMP:11060"/>
        <dbReference type="Rhea" id="RHEA-COMP:11605"/>
        <dbReference type="ChEBI" id="CHEBI:15378"/>
        <dbReference type="ChEBI" id="CHEBI:30013"/>
        <dbReference type="ChEBI" id="CHEBI:30616"/>
        <dbReference type="ChEBI" id="CHEBI:61977"/>
        <dbReference type="ChEBI" id="CHEBI:456216"/>
        <dbReference type="EC" id="2.7.11.22"/>
    </reaction>
</comment>
<dbReference type="PROSITE" id="PS00108">
    <property type="entry name" value="PROTEIN_KINASE_ST"/>
    <property type="match status" value="1"/>
</dbReference>
<evidence type="ECO:0000256" key="14">
    <source>
        <dbReference type="ARBA" id="ARBA00048367"/>
    </source>
</evidence>
<keyword evidence="7 18" id="KW-0547">Nucleotide-binding</keyword>
<dbReference type="PROSITE" id="PS00107">
    <property type="entry name" value="PROTEIN_KINASE_ATP"/>
    <property type="match status" value="1"/>
</dbReference>
<reference evidence="21" key="1">
    <citation type="submission" date="2020-11" db="EMBL/GenBank/DDBJ databases">
        <authorList>
            <person name="Tran Van P."/>
        </authorList>
    </citation>
    <scope>NUCLEOTIDE SEQUENCE</scope>
</reference>
<sequence>MVVQQRQLTEHLPTHFAIQSIVNHRMQPLRVLRSRSPIRARIQACATVGLTSDQIVAERSASAMDDYLKLEKLGEGTYGVVYKARHKTTGKIVALKKIRLESEDEGVPSTAIREISVLKELQHPNIVRLLDVLMQEKKLFLVFEFLSMDLKKYLDLLPKDGGMDPVVIKSYCFQLLQALLFCHKRRILHRDLKPQNLLIDNLGTIKMADFGLARCAGVPLRVYTHEIVTLWYRAPEVLLGCPRYSDAVDIWSVGCIFAEMFLKKPLFQGDAEIDQLFRIFRMLTTPTEESWPGVTSFPDYKAHFPTWTENTLEKTLSSRMPPAAIDLLKETLVYNPVRRISAKAACKHPYFADLDKTTLPAPIEDLTDTNGLKAAVGHDCGILNNILSNSNI</sequence>
<evidence type="ECO:0000256" key="16">
    <source>
        <dbReference type="ARBA" id="ARBA00054104"/>
    </source>
</evidence>
<dbReference type="GO" id="GO:0007095">
    <property type="term" value="P:mitotic G2 DNA damage checkpoint signaling"/>
    <property type="evidence" value="ECO:0007669"/>
    <property type="project" value="TreeGrafter"/>
</dbReference>
<dbReference type="GO" id="GO:0005634">
    <property type="term" value="C:nucleus"/>
    <property type="evidence" value="ECO:0007669"/>
    <property type="project" value="UniProtKB-SubCell"/>
</dbReference>
<evidence type="ECO:0000256" key="3">
    <source>
        <dbReference type="ARBA" id="ARBA00022527"/>
    </source>
</evidence>
<dbReference type="EMBL" id="CAJPEX010002274">
    <property type="protein sequence ID" value="CAG0920769.1"/>
    <property type="molecule type" value="Genomic_DNA"/>
</dbReference>
<dbReference type="Gene3D" id="1.10.510.10">
    <property type="entry name" value="Transferase(Phosphotransferase) domain 1"/>
    <property type="match status" value="1"/>
</dbReference>